<feature type="chain" id="PRO_5018131846" description="Glycosyltransferase family 34 protein" evidence="5">
    <location>
        <begin position="31"/>
        <end position="385"/>
    </location>
</feature>
<dbReference type="AlphaFoldDB" id="A0A3N4I5Q6"/>
<comment type="similarity">
    <text evidence="1">Belongs to the glycosyltransferase 34 family.</text>
</comment>
<reference evidence="6 7" key="1">
    <citation type="journal article" date="2018" name="Nat. Ecol. Evol.">
        <title>Pezizomycetes genomes reveal the molecular basis of ectomycorrhizal truffle lifestyle.</title>
        <authorList>
            <person name="Murat C."/>
            <person name="Payen T."/>
            <person name="Noel B."/>
            <person name="Kuo A."/>
            <person name="Morin E."/>
            <person name="Chen J."/>
            <person name="Kohler A."/>
            <person name="Krizsan K."/>
            <person name="Balestrini R."/>
            <person name="Da Silva C."/>
            <person name="Montanini B."/>
            <person name="Hainaut M."/>
            <person name="Levati E."/>
            <person name="Barry K.W."/>
            <person name="Belfiori B."/>
            <person name="Cichocki N."/>
            <person name="Clum A."/>
            <person name="Dockter R.B."/>
            <person name="Fauchery L."/>
            <person name="Guy J."/>
            <person name="Iotti M."/>
            <person name="Le Tacon F."/>
            <person name="Lindquist E.A."/>
            <person name="Lipzen A."/>
            <person name="Malagnac F."/>
            <person name="Mello A."/>
            <person name="Molinier V."/>
            <person name="Miyauchi S."/>
            <person name="Poulain J."/>
            <person name="Riccioni C."/>
            <person name="Rubini A."/>
            <person name="Sitrit Y."/>
            <person name="Splivallo R."/>
            <person name="Traeger S."/>
            <person name="Wang M."/>
            <person name="Zifcakova L."/>
            <person name="Wipf D."/>
            <person name="Zambonelli A."/>
            <person name="Paolocci F."/>
            <person name="Nowrousian M."/>
            <person name="Ottonello S."/>
            <person name="Baldrian P."/>
            <person name="Spatafora J.W."/>
            <person name="Henrissat B."/>
            <person name="Nagy L.G."/>
            <person name="Aury J.M."/>
            <person name="Wincker P."/>
            <person name="Grigoriev I.V."/>
            <person name="Bonfante P."/>
            <person name="Martin F.M."/>
        </authorList>
    </citation>
    <scope>NUCLEOTIDE SEQUENCE [LARGE SCALE GENOMIC DNA]</scope>
    <source>
        <strain evidence="6 7">RN42</strain>
    </source>
</reference>
<proteinExistence type="inferred from homology"/>
<feature type="compositionally biased region" description="Basic and acidic residues" evidence="4">
    <location>
        <begin position="70"/>
        <end position="84"/>
    </location>
</feature>
<sequence length="385" mass="41964">MPRSPLPRLPTLILLALLLTTFYFLHSSLSSTPTTLPTTHISNRPPPAVIPPAIINPPSEGGGGEPIKSPAEKAVEKATEKERPVVEVPDEVKEKPVVPGAAPGAAAGVAGVGGPPRGDAAIDADLKDGVVSPKVDGPPAHKGAPHSDPVTAKPDTKKPRIAILTLQTKETTYTHLSLRDKTAYARKHNYDLIVDFELDPSEDNRVVWHKLVMIERELKSGKYDWLWWIDFDTLITNRGIKLESLIDEGLAKAEKEGKDVKGVDMILTTDCFPLNAGSMLLHTSPALLPFLSKVRQCGAENSSKSEQDCVRDLVTGNGPEKDRAVFLPQHKMNAFPEEIKCYGRDSRAWEEGDFVVHFAGAWAHVKGEDPYGGLMRKYEGFVVGK</sequence>
<name>A0A3N4I5Q6_ASCIM</name>
<dbReference type="Proteomes" id="UP000275078">
    <property type="component" value="Unassembled WGS sequence"/>
</dbReference>
<protein>
    <recommendedName>
        <fullName evidence="8">Glycosyltransferase family 34 protein</fullName>
    </recommendedName>
</protein>
<keyword evidence="2" id="KW-0328">Glycosyltransferase</keyword>
<gene>
    <name evidence="6" type="ORF">BJ508DRAFT_362439</name>
</gene>
<evidence type="ECO:0008006" key="8">
    <source>
        <dbReference type="Google" id="ProtNLM"/>
    </source>
</evidence>
<evidence type="ECO:0000313" key="6">
    <source>
        <dbReference type="EMBL" id="RPA80787.1"/>
    </source>
</evidence>
<dbReference type="EMBL" id="ML119685">
    <property type="protein sequence ID" value="RPA80787.1"/>
    <property type="molecule type" value="Genomic_DNA"/>
</dbReference>
<dbReference type="InterPro" id="IPR029044">
    <property type="entry name" value="Nucleotide-diphossugar_trans"/>
</dbReference>
<organism evidence="6 7">
    <name type="scientific">Ascobolus immersus RN42</name>
    <dbReference type="NCBI Taxonomy" id="1160509"/>
    <lineage>
        <taxon>Eukaryota</taxon>
        <taxon>Fungi</taxon>
        <taxon>Dikarya</taxon>
        <taxon>Ascomycota</taxon>
        <taxon>Pezizomycotina</taxon>
        <taxon>Pezizomycetes</taxon>
        <taxon>Pezizales</taxon>
        <taxon>Ascobolaceae</taxon>
        <taxon>Ascobolus</taxon>
    </lineage>
</organism>
<keyword evidence="5" id="KW-0732">Signal</keyword>
<feature type="signal peptide" evidence="5">
    <location>
        <begin position="1"/>
        <end position="30"/>
    </location>
</feature>
<dbReference type="GO" id="GO:0016757">
    <property type="term" value="F:glycosyltransferase activity"/>
    <property type="evidence" value="ECO:0007669"/>
    <property type="project" value="UniProtKB-KW"/>
</dbReference>
<evidence type="ECO:0000256" key="1">
    <source>
        <dbReference type="ARBA" id="ARBA00005664"/>
    </source>
</evidence>
<evidence type="ECO:0000256" key="2">
    <source>
        <dbReference type="ARBA" id="ARBA00022676"/>
    </source>
</evidence>
<dbReference type="OrthoDB" id="205108at2759"/>
<dbReference type="STRING" id="1160509.A0A3N4I5Q6"/>
<dbReference type="InterPro" id="IPR008630">
    <property type="entry name" value="Glyco_trans_34"/>
</dbReference>
<evidence type="ECO:0000256" key="3">
    <source>
        <dbReference type="ARBA" id="ARBA00022679"/>
    </source>
</evidence>
<dbReference type="GO" id="GO:0006487">
    <property type="term" value="P:protein N-linked glycosylation"/>
    <property type="evidence" value="ECO:0007669"/>
    <property type="project" value="TreeGrafter"/>
</dbReference>
<accession>A0A3N4I5Q6</accession>
<evidence type="ECO:0000313" key="7">
    <source>
        <dbReference type="Proteomes" id="UP000275078"/>
    </source>
</evidence>
<keyword evidence="7" id="KW-1185">Reference proteome</keyword>
<keyword evidence="3" id="KW-0808">Transferase</keyword>
<dbReference type="GO" id="GO:0000139">
    <property type="term" value="C:Golgi membrane"/>
    <property type="evidence" value="ECO:0007669"/>
    <property type="project" value="TreeGrafter"/>
</dbReference>
<dbReference type="Gene3D" id="3.90.550.10">
    <property type="entry name" value="Spore Coat Polysaccharide Biosynthesis Protein SpsA, Chain A"/>
    <property type="match status" value="1"/>
</dbReference>
<dbReference type="PANTHER" id="PTHR31306:SF5">
    <property type="entry name" value="ALPHA-1,6-MANNOSYLTRANSFERASE MNN10-RELATED"/>
    <property type="match status" value="1"/>
</dbReference>
<feature type="region of interest" description="Disordered" evidence="4">
    <location>
        <begin position="132"/>
        <end position="157"/>
    </location>
</feature>
<dbReference type="PANTHER" id="PTHR31306">
    <property type="entry name" value="ALPHA-1,6-MANNOSYLTRANSFERASE MNN11-RELATED"/>
    <property type="match status" value="1"/>
</dbReference>
<evidence type="ECO:0000256" key="4">
    <source>
        <dbReference type="SAM" id="MobiDB-lite"/>
    </source>
</evidence>
<feature type="region of interest" description="Disordered" evidence="4">
    <location>
        <begin position="54"/>
        <end position="84"/>
    </location>
</feature>
<evidence type="ECO:0000256" key="5">
    <source>
        <dbReference type="SAM" id="SignalP"/>
    </source>
</evidence>
<dbReference type="Pfam" id="PF05637">
    <property type="entry name" value="Glyco_transf_34"/>
    <property type="match status" value="1"/>
</dbReference>